<protein>
    <submittedName>
        <fullName evidence="1">Uncharacterized protein</fullName>
    </submittedName>
</protein>
<dbReference type="GeneID" id="27359512"/>
<proteinExistence type="predicted"/>
<dbReference type="AlphaFoldDB" id="A0A0D2DXI5"/>
<name>A0A0D2DXI5_9EURO</name>
<evidence type="ECO:0000313" key="2">
    <source>
        <dbReference type="Proteomes" id="UP000053342"/>
    </source>
</evidence>
<evidence type="ECO:0000313" key="1">
    <source>
        <dbReference type="EMBL" id="KIW40224.1"/>
    </source>
</evidence>
<organism evidence="1 2">
    <name type="scientific">Exophiala oligosperma</name>
    <dbReference type="NCBI Taxonomy" id="215243"/>
    <lineage>
        <taxon>Eukaryota</taxon>
        <taxon>Fungi</taxon>
        <taxon>Dikarya</taxon>
        <taxon>Ascomycota</taxon>
        <taxon>Pezizomycotina</taxon>
        <taxon>Eurotiomycetes</taxon>
        <taxon>Chaetothyriomycetidae</taxon>
        <taxon>Chaetothyriales</taxon>
        <taxon>Herpotrichiellaceae</taxon>
        <taxon>Exophiala</taxon>
    </lineage>
</organism>
<reference evidence="1 2" key="1">
    <citation type="submission" date="2015-01" db="EMBL/GenBank/DDBJ databases">
        <title>The Genome Sequence of Exophiala oligosperma CBS72588.</title>
        <authorList>
            <consortium name="The Broad Institute Genomics Platform"/>
            <person name="Cuomo C."/>
            <person name="de Hoog S."/>
            <person name="Gorbushina A."/>
            <person name="Stielow B."/>
            <person name="Teixiera M."/>
            <person name="Abouelleil A."/>
            <person name="Chapman S.B."/>
            <person name="Priest M."/>
            <person name="Young S.K."/>
            <person name="Wortman J."/>
            <person name="Nusbaum C."/>
            <person name="Birren B."/>
        </authorList>
    </citation>
    <scope>NUCLEOTIDE SEQUENCE [LARGE SCALE GENOMIC DNA]</scope>
    <source>
        <strain evidence="1 2">CBS 72588</strain>
    </source>
</reference>
<accession>A0A0D2DXI5</accession>
<gene>
    <name evidence="1" type="ORF">PV06_07438</name>
</gene>
<dbReference type="RefSeq" id="XP_016260440.1">
    <property type="nucleotide sequence ID" value="XM_016408686.1"/>
</dbReference>
<dbReference type="Proteomes" id="UP000053342">
    <property type="component" value="Unassembled WGS sequence"/>
</dbReference>
<dbReference type="EMBL" id="KN847338">
    <property type="protein sequence ID" value="KIW40224.1"/>
    <property type="molecule type" value="Genomic_DNA"/>
</dbReference>
<keyword evidence="2" id="KW-1185">Reference proteome</keyword>
<dbReference type="HOGENOM" id="CLU_1578540_0_0_1"/>
<dbReference type="VEuPathDB" id="FungiDB:PV06_07438"/>
<sequence>MSTRARCEGTEWVGCTFEIFDTPDNKSFPWSVTRPCMLYARIHHECISSLDQVATRLDHVVQASEQTAHVTRSPPTTSKSPRCLSRRITQSFALPVNQKFNCIPCLDARLGIIVLEQGQLAVADHVQRKYVLWYGQKQKMCSRREVPYGFPSCRHLTLNPHAFEIPKIL</sequence>